<evidence type="ECO:0000313" key="2">
    <source>
        <dbReference type="Proteomes" id="UP000187209"/>
    </source>
</evidence>
<protein>
    <submittedName>
        <fullName evidence="1">Uncharacterized protein</fullName>
    </submittedName>
</protein>
<dbReference type="EMBL" id="MPUH01000478">
    <property type="protein sequence ID" value="OMJ79303.1"/>
    <property type="molecule type" value="Genomic_DNA"/>
</dbReference>
<keyword evidence="2" id="KW-1185">Reference proteome</keyword>
<dbReference type="Proteomes" id="UP000187209">
    <property type="component" value="Unassembled WGS sequence"/>
</dbReference>
<evidence type="ECO:0000313" key="1">
    <source>
        <dbReference type="EMBL" id="OMJ79303.1"/>
    </source>
</evidence>
<proteinExistence type="predicted"/>
<sequence length="383" mass="44478">MSFVTKSPISIPILKDFTEVLIVSNKEHSLHFVIGYSILSSIIRLKACPEYLKVFREKLYAKINSLDPYVTHFNLNTAFQRYKDILRHLENNPNRNECVSWLNAWISNEESFISIYQAGYIIFYESAYSLGLNLDMSDSVQLMKLFSQISESLSVCIKIIWQESSYCYSPPNNSWGVYFNIYYFSENSYGALIHNLEKIFDANSDSQIDIRQEPFLYIPKPPEASKQPEPVTQIKLIERSQVVHEPIQVNPQSKEIFNPALAHFMTIMSNVIIKQNIYSPEILEALEEAAKINKEILDIKGLKELLQLKEPICLEHHMPVSKLMNCKKKHCQDCIFKIIKEEFTPENFRVCCPCGVQIAPKDIEIMKKTNGYQVFKKKYQKNN</sequence>
<organism evidence="1 2">
    <name type="scientific">Stentor coeruleus</name>
    <dbReference type="NCBI Taxonomy" id="5963"/>
    <lineage>
        <taxon>Eukaryota</taxon>
        <taxon>Sar</taxon>
        <taxon>Alveolata</taxon>
        <taxon>Ciliophora</taxon>
        <taxon>Postciliodesmatophora</taxon>
        <taxon>Heterotrichea</taxon>
        <taxon>Heterotrichida</taxon>
        <taxon>Stentoridae</taxon>
        <taxon>Stentor</taxon>
    </lineage>
</organism>
<dbReference type="AlphaFoldDB" id="A0A1R2BR84"/>
<reference evidence="1 2" key="1">
    <citation type="submission" date="2016-11" db="EMBL/GenBank/DDBJ databases">
        <title>The macronuclear genome of Stentor coeruleus: a giant cell with tiny introns.</title>
        <authorList>
            <person name="Slabodnick M."/>
            <person name="Ruby J.G."/>
            <person name="Reiff S.B."/>
            <person name="Swart E.C."/>
            <person name="Gosai S."/>
            <person name="Prabakaran S."/>
            <person name="Witkowska E."/>
            <person name="Larue G.E."/>
            <person name="Fisher S."/>
            <person name="Freeman R.M."/>
            <person name="Gunawardena J."/>
            <person name="Chu W."/>
            <person name="Stover N.A."/>
            <person name="Gregory B.D."/>
            <person name="Nowacki M."/>
            <person name="Derisi J."/>
            <person name="Roy S.W."/>
            <person name="Marshall W.F."/>
            <person name="Sood P."/>
        </authorList>
    </citation>
    <scope>NUCLEOTIDE SEQUENCE [LARGE SCALE GENOMIC DNA]</scope>
    <source>
        <strain evidence="1">WM001</strain>
    </source>
</reference>
<accession>A0A1R2BR84</accession>
<name>A0A1R2BR84_9CILI</name>
<gene>
    <name evidence="1" type="ORF">SteCoe_20726</name>
</gene>
<comment type="caution">
    <text evidence="1">The sequence shown here is derived from an EMBL/GenBank/DDBJ whole genome shotgun (WGS) entry which is preliminary data.</text>
</comment>